<evidence type="ECO:0008006" key="3">
    <source>
        <dbReference type="Google" id="ProtNLM"/>
    </source>
</evidence>
<sequence length="415" mass="46242">MEPRPEAHVAEAQGLYGPFIFSERLFQKIWDQGAFDQRQLQTLDGKPVRLERRGKWNHLAGPDFKHARLRIGEGAPPLDCDVELHLYGSDWEAHGHARDPAYDRVGLHVVLFPPPAGYRTLRRGGSGGRGEIATACLLPLLYHDLEQYAADEAVESLAGRRHDPLAEALRGLSPEELRARLEAHAAQRWQRKLHYAGQRVRRLGFAEACHQTALEILGFRFNRVPMLNLAQRYPLKTWAGLEAAGVEARLAEEEAAWARGAVRPANHPRQRLGQYARWATAAPDWPERLAVFAQQWPEAVMSRDTRAARRALGLAALREQAAGQICAGAIGGMRLDTLICDGLLPLAALRTGRELCGTWWHWWPGDLPGFLQNARRDLSHVLKPGCQGAIQGLIGWALELEARPATQRPTATEGL</sequence>
<dbReference type="AlphaFoldDB" id="A0A139SKJ1"/>
<dbReference type="Pfam" id="PF11013">
    <property type="entry name" value="DUF2851"/>
    <property type="match status" value="1"/>
</dbReference>
<organism evidence="1 2">
    <name type="scientific">Cephaloticoccus primus</name>
    <dbReference type="NCBI Taxonomy" id="1548207"/>
    <lineage>
        <taxon>Bacteria</taxon>
        <taxon>Pseudomonadati</taxon>
        <taxon>Verrucomicrobiota</taxon>
        <taxon>Opitutia</taxon>
        <taxon>Opitutales</taxon>
        <taxon>Opitutaceae</taxon>
        <taxon>Cephaloticoccus</taxon>
    </lineage>
</organism>
<evidence type="ECO:0000313" key="1">
    <source>
        <dbReference type="EMBL" id="KXU35073.1"/>
    </source>
</evidence>
<dbReference type="STRING" id="1548207.AXK11_06875"/>
<comment type="caution">
    <text evidence="1">The sequence shown here is derived from an EMBL/GenBank/DDBJ whole genome shotgun (WGS) entry which is preliminary data.</text>
</comment>
<proteinExistence type="predicted"/>
<dbReference type="Proteomes" id="UP000070058">
    <property type="component" value="Unassembled WGS sequence"/>
</dbReference>
<gene>
    <name evidence="1" type="ORF">AXK11_06875</name>
</gene>
<accession>A0A139SKJ1</accession>
<name>A0A139SKJ1_9BACT</name>
<evidence type="ECO:0000313" key="2">
    <source>
        <dbReference type="Proteomes" id="UP000070058"/>
    </source>
</evidence>
<dbReference type="RefSeq" id="WP_068630586.1">
    <property type="nucleotide sequence ID" value="NZ_LSZQ01000052.1"/>
</dbReference>
<dbReference type="EMBL" id="LSZQ01000052">
    <property type="protein sequence ID" value="KXU35073.1"/>
    <property type="molecule type" value="Genomic_DNA"/>
</dbReference>
<protein>
    <recommendedName>
        <fullName evidence="3">DUF2851 domain-containing protein</fullName>
    </recommendedName>
</protein>
<dbReference type="OrthoDB" id="148404at2"/>
<dbReference type="InterPro" id="IPR021272">
    <property type="entry name" value="DUF2851"/>
</dbReference>
<reference evidence="2" key="1">
    <citation type="submission" date="2016-02" db="EMBL/GenBank/DDBJ databases">
        <authorList>
            <person name="Sanders J.G."/>
            <person name="Lin J.Y."/>
            <person name="Wertz J.T."/>
            <person name="Russell J.A."/>
            <person name="Moreau C.S."/>
            <person name="Powell S."/>
        </authorList>
    </citation>
    <scope>NUCLEOTIDE SEQUENCE [LARGE SCALE GENOMIC DNA]</scope>
    <source>
        <strain evidence="2">CAG34</strain>
    </source>
</reference>
<keyword evidence="2" id="KW-1185">Reference proteome</keyword>